<evidence type="ECO:0000313" key="3">
    <source>
        <dbReference type="EMBL" id="MBB6430703.1"/>
    </source>
</evidence>
<gene>
    <name evidence="3" type="ORF">HNQ40_002509</name>
</gene>
<dbReference type="EMBL" id="JACHGY010000001">
    <property type="protein sequence ID" value="MBB6430703.1"/>
    <property type="molecule type" value="Genomic_DNA"/>
</dbReference>
<evidence type="ECO:0000256" key="2">
    <source>
        <dbReference type="SAM" id="SignalP"/>
    </source>
</evidence>
<name>A0A7X0H7H3_9BACT</name>
<feature type="region of interest" description="Disordered" evidence="1">
    <location>
        <begin position="31"/>
        <end position="53"/>
    </location>
</feature>
<organism evidence="3 4">
    <name type="scientific">Algisphaera agarilytica</name>
    <dbReference type="NCBI Taxonomy" id="1385975"/>
    <lineage>
        <taxon>Bacteria</taxon>
        <taxon>Pseudomonadati</taxon>
        <taxon>Planctomycetota</taxon>
        <taxon>Phycisphaerae</taxon>
        <taxon>Phycisphaerales</taxon>
        <taxon>Phycisphaeraceae</taxon>
        <taxon>Algisphaera</taxon>
    </lineage>
</organism>
<evidence type="ECO:0000313" key="4">
    <source>
        <dbReference type="Proteomes" id="UP000541810"/>
    </source>
</evidence>
<dbReference type="AlphaFoldDB" id="A0A7X0H7H3"/>
<dbReference type="Proteomes" id="UP000541810">
    <property type="component" value="Unassembled WGS sequence"/>
</dbReference>
<reference evidence="3 4" key="1">
    <citation type="submission" date="2020-08" db="EMBL/GenBank/DDBJ databases">
        <title>Genomic Encyclopedia of Type Strains, Phase IV (KMG-IV): sequencing the most valuable type-strain genomes for metagenomic binning, comparative biology and taxonomic classification.</title>
        <authorList>
            <person name="Goeker M."/>
        </authorList>
    </citation>
    <scope>NUCLEOTIDE SEQUENCE [LARGE SCALE GENOMIC DNA]</scope>
    <source>
        <strain evidence="3 4">DSM 103725</strain>
    </source>
</reference>
<protein>
    <submittedName>
        <fullName evidence="3">Uncharacterized protein</fullName>
    </submittedName>
</protein>
<evidence type="ECO:0000256" key="1">
    <source>
        <dbReference type="SAM" id="MobiDB-lite"/>
    </source>
</evidence>
<proteinExistence type="predicted"/>
<sequence length="53" mass="5448">MKSLCGICFVLFVMLGLSFLPGCTGNDVGGFVPDPNPEVSEGDRASDTTAPAN</sequence>
<feature type="signal peptide" evidence="2">
    <location>
        <begin position="1"/>
        <end position="24"/>
    </location>
</feature>
<feature type="chain" id="PRO_5031406611" evidence="2">
    <location>
        <begin position="25"/>
        <end position="53"/>
    </location>
</feature>
<accession>A0A7X0H7H3</accession>
<keyword evidence="4" id="KW-1185">Reference proteome</keyword>
<keyword evidence="2" id="KW-0732">Signal</keyword>
<comment type="caution">
    <text evidence="3">The sequence shown here is derived from an EMBL/GenBank/DDBJ whole genome shotgun (WGS) entry which is preliminary data.</text>
</comment>